<evidence type="ECO:0000313" key="1">
    <source>
        <dbReference type="EMBL" id="KAF9680933.1"/>
    </source>
</evidence>
<proteinExistence type="predicted"/>
<dbReference type="EMBL" id="JADGMS010000006">
    <property type="protein sequence ID" value="KAF9680933.1"/>
    <property type="molecule type" value="Genomic_DNA"/>
</dbReference>
<comment type="caution">
    <text evidence="1">The sequence shown here is derived from an EMBL/GenBank/DDBJ whole genome shotgun (WGS) entry which is preliminary data.</text>
</comment>
<sequence length="76" mass="8938">MGGKQLKCHRLKSNHHNLLVSMQHLSYCVIFHPLVPSLVKPHSTKMGREKYRWCNGNEYVTGRKMYELWKRDNGLG</sequence>
<keyword evidence="2" id="KW-1185">Reference proteome</keyword>
<name>A0A835N368_9ROSI</name>
<evidence type="ECO:0000313" key="2">
    <source>
        <dbReference type="Proteomes" id="UP000657918"/>
    </source>
</evidence>
<reference evidence="1 2" key="1">
    <citation type="submission" date="2020-10" db="EMBL/GenBank/DDBJ databases">
        <title>Plant Genome Project.</title>
        <authorList>
            <person name="Zhang R.-G."/>
        </authorList>
    </citation>
    <scope>NUCLEOTIDE SEQUENCE [LARGE SCALE GENOMIC DNA]</scope>
    <source>
        <strain evidence="1">FAFU-HL-1</strain>
        <tissue evidence="1">Leaf</tissue>
    </source>
</reference>
<dbReference type="Proteomes" id="UP000657918">
    <property type="component" value="Unassembled WGS sequence"/>
</dbReference>
<gene>
    <name evidence="1" type="ORF">SADUNF_Sadunf06G0173100</name>
</gene>
<protein>
    <submittedName>
        <fullName evidence="1">Uncharacterized protein</fullName>
    </submittedName>
</protein>
<organism evidence="1 2">
    <name type="scientific">Salix dunnii</name>
    <dbReference type="NCBI Taxonomy" id="1413687"/>
    <lineage>
        <taxon>Eukaryota</taxon>
        <taxon>Viridiplantae</taxon>
        <taxon>Streptophyta</taxon>
        <taxon>Embryophyta</taxon>
        <taxon>Tracheophyta</taxon>
        <taxon>Spermatophyta</taxon>
        <taxon>Magnoliopsida</taxon>
        <taxon>eudicotyledons</taxon>
        <taxon>Gunneridae</taxon>
        <taxon>Pentapetalae</taxon>
        <taxon>rosids</taxon>
        <taxon>fabids</taxon>
        <taxon>Malpighiales</taxon>
        <taxon>Salicaceae</taxon>
        <taxon>Saliceae</taxon>
        <taxon>Salix</taxon>
    </lineage>
</organism>
<accession>A0A835N368</accession>
<dbReference type="AlphaFoldDB" id="A0A835N368"/>